<dbReference type="GeneID" id="83544742"/>
<dbReference type="PANTHER" id="PTHR30086">
    <property type="entry name" value="ARGININE EXPORTER PROTEIN ARGO"/>
    <property type="match status" value="1"/>
</dbReference>
<sequence>MFDIFVTGFLTSATLIIAIGAQNAFVLKRAISNSHIFITISVCFLCDFVLMSMGVLGLGQLIVDNTIAKLGLSLLGATFLLFYGMSSLKSAFQDNVMQVTIDKSHISKKVAVLSILAITLLNPHVYLDTVVIVGSVASNLDFSQKIYFLIGALFASLMWFVGLGYGGKQLAPLFAKAYMWKILDVIVAMVMFFIAYQLFMFAYDLLKASGL</sequence>
<keyword evidence="10" id="KW-1185">Reference proteome</keyword>
<evidence type="ECO:0000256" key="1">
    <source>
        <dbReference type="ARBA" id="ARBA00004651"/>
    </source>
</evidence>
<evidence type="ECO:0000256" key="5">
    <source>
        <dbReference type="ARBA" id="ARBA00023136"/>
    </source>
</evidence>
<evidence type="ECO:0000256" key="4">
    <source>
        <dbReference type="ARBA" id="ARBA00022989"/>
    </source>
</evidence>
<name>A0A1H7U0D3_9PAST</name>
<evidence type="ECO:0000256" key="6">
    <source>
        <dbReference type="SAM" id="Phobius"/>
    </source>
</evidence>
<feature type="transmembrane region" description="Helical" evidence="6">
    <location>
        <begin position="106"/>
        <end position="126"/>
    </location>
</feature>
<evidence type="ECO:0000313" key="10">
    <source>
        <dbReference type="Proteomes" id="UP001224812"/>
    </source>
</evidence>
<keyword evidence="2" id="KW-1003">Cell membrane</keyword>
<dbReference type="PANTHER" id="PTHR30086:SF20">
    <property type="entry name" value="ARGININE EXPORTER PROTEIN ARGO-RELATED"/>
    <property type="match status" value="1"/>
</dbReference>
<reference evidence="9" key="2">
    <citation type="submission" date="2016-10" db="EMBL/GenBank/DDBJ databases">
        <authorList>
            <person name="Varghese N."/>
            <person name="Submissions S."/>
        </authorList>
    </citation>
    <scope>NUCLEOTIDE SEQUENCE [LARGE SCALE GENOMIC DNA]</scope>
    <source>
        <strain evidence="9">DSM 24204</strain>
    </source>
</reference>
<evidence type="ECO:0000313" key="9">
    <source>
        <dbReference type="Proteomes" id="UP000198883"/>
    </source>
</evidence>
<dbReference type="GO" id="GO:0005886">
    <property type="term" value="C:plasma membrane"/>
    <property type="evidence" value="ECO:0007669"/>
    <property type="project" value="UniProtKB-SubCell"/>
</dbReference>
<feature type="transmembrane region" description="Helical" evidence="6">
    <location>
        <begin position="178"/>
        <end position="203"/>
    </location>
</feature>
<keyword evidence="5 6" id="KW-0472">Membrane</keyword>
<comment type="subcellular location">
    <subcellularLocation>
        <location evidence="1">Cell membrane</location>
        <topology evidence="1">Multi-pass membrane protein</topology>
    </subcellularLocation>
</comment>
<feature type="transmembrane region" description="Helical" evidence="6">
    <location>
        <begin position="67"/>
        <end position="85"/>
    </location>
</feature>
<gene>
    <name evidence="7" type="ORF">QJT92_01945</name>
    <name evidence="8" type="ORF">SAMN05444853_101111</name>
</gene>
<keyword evidence="3 6" id="KW-0812">Transmembrane</keyword>
<dbReference type="RefSeq" id="WP_090919468.1">
    <property type="nucleotide sequence ID" value="NZ_CP016180.1"/>
</dbReference>
<dbReference type="EMBL" id="JASAVS010000002">
    <property type="protein sequence ID" value="MDP8084696.1"/>
    <property type="molecule type" value="Genomic_DNA"/>
</dbReference>
<accession>A0A1H7U0D3</accession>
<proteinExistence type="predicted"/>
<evidence type="ECO:0000313" key="7">
    <source>
        <dbReference type="EMBL" id="MDP8084696.1"/>
    </source>
</evidence>
<reference evidence="8" key="1">
    <citation type="submission" date="2016-10" db="EMBL/GenBank/DDBJ databases">
        <authorList>
            <person name="de Groot N.N."/>
        </authorList>
    </citation>
    <scope>NUCLEOTIDE SEQUENCE [LARGE SCALE GENOMIC DNA]</scope>
    <source>
        <strain evidence="8">DSM 24204</strain>
    </source>
</reference>
<evidence type="ECO:0000256" key="2">
    <source>
        <dbReference type="ARBA" id="ARBA00022475"/>
    </source>
</evidence>
<dbReference type="Pfam" id="PF01810">
    <property type="entry name" value="LysE"/>
    <property type="match status" value="1"/>
</dbReference>
<feature type="transmembrane region" description="Helical" evidence="6">
    <location>
        <begin position="37"/>
        <end position="61"/>
    </location>
</feature>
<dbReference type="AlphaFoldDB" id="A0A1H7U0D3"/>
<protein>
    <submittedName>
        <fullName evidence="8">L-lysine exporter family protein LysE/ArgO</fullName>
    </submittedName>
    <submittedName>
        <fullName evidence="7">LysE/ArgO family amino acid transporter</fullName>
    </submittedName>
</protein>
<dbReference type="OrthoDB" id="5638726at2"/>
<feature type="transmembrane region" description="Helical" evidence="6">
    <location>
        <begin position="146"/>
        <end position="166"/>
    </location>
</feature>
<dbReference type="STRING" id="97481.SAMN05444853_101111"/>
<dbReference type="Proteomes" id="UP000198883">
    <property type="component" value="Unassembled WGS sequence"/>
</dbReference>
<reference evidence="7 10" key="3">
    <citation type="journal article" date="2023" name="Front. Microbiol.">
        <title>Phylogeography and host specificity of Pasteurellaceae pathogenic to sea-farmed fish in the north-east Atlantic.</title>
        <authorList>
            <person name="Gulla S."/>
            <person name="Colquhoun D.J."/>
            <person name="Olsen A.B."/>
            <person name="Spilsberg B."/>
            <person name="Lagesen K."/>
            <person name="Aakesson C.P."/>
            <person name="Strom S."/>
            <person name="Manji F."/>
            <person name="Birkbeck T.H."/>
            <person name="Nilsen H.K."/>
        </authorList>
    </citation>
    <scope>NUCLEOTIDE SEQUENCE [LARGE SCALE GENOMIC DNA]</scope>
    <source>
        <strain evidence="7 10">VIO11850</strain>
    </source>
</reference>
<dbReference type="InterPro" id="IPR001123">
    <property type="entry name" value="LeuE-type"/>
</dbReference>
<dbReference type="GO" id="GO:0015171">
    <property type="term" value="F:amino acid transmembrane transporter activity"/>
    <property type="evidence" value="ECO:0007669"/>
    <property type="project" value="TreeGrafter"/>
</dbReference>
<keyword evidence="4 6" id="KW-1133">Transmembrane helix</keyword>
<evidence type="ECO:0000256" key="3">
    <source>
        <dbReference type="ARBA" id="ARBA00022692"/>
    </source>
</evidence>
<feature type="transmembrane region" description="Helical" evidence="6">
    <location>
        <begin position="6"/>
        <end position="25"/>
    </location>
</feature>
<dbReference type="Proteomes" id="UP001224812">
    <property type="component" value="Unassembled WGS sequence"/>
</dbReference>
<organism evidence="8 9">
    <name type="scientific">Phocoenobacter skyensis</name>
    <dbReference type="NCBI Taxonomy" id="97481"/>
    <lineage>
        <taxon>Bacteria</taxon>
        <taxon>Pseudomonadati</taxon>
        <taxon>Pseudomonadota</taxon>
        <taxon>Gammaproteobacteria</taxon>
        <taxon>Pasteurellales</taxon>
        <taxon>Pasteurellaceae</taxon>
        <taxon>Phocoenobacter</taxon>
    </lineage>
</organism>
<dbReference type="EMBL" id="FOBN01000001">
    <property type="protein sequence ID" value="SEL90572.1"/>
    <property type="molecule type" value="Genomic_DNA"/>
</dbReference>
<evidence type="ECO:0000313" key="8">
    <source>
        <dbReference type="EMBL" id="SEL90572.1"/>
    </source>
</evidence>